<dbReference type="InterPro" id="IPR009334">
    <property type="entry name" value="DUF993"/>
</dbReference>
<gene>
    <name evidence="1" type="ORF">AZ34_09540</name>
</gene>
<dbReference type="STRING" id="1458275.AZ34_09540"/>
<name>A0A016XJA2_9BURK</name>
<dbReference type="SUPFAM" id="SSF51569">
    <property type="entry name" value="Aldolase"/>
    <property type="match status" value="1"/>
</dbReference>
<dbReference type="EMBL" id="JEMG01000001">
    <property type="protein sequence ID" value="EYC51303.1"/>
    <property type="molecule type" value="Genomic_DNA"/>
</dbReference>
<proteinExistence type="predicted"/>
<dbReference type="Proteomes" id="UP000023268">
    <property type="component" value="Unassembled WGS sequence"/>
</dbReference>
<evidence type="ECO:0008006" key="3">
    <source>
        <dbReference type="Google" id="ProtNLM"/>
    </source>
</evidence>
<dbReference type="Gene3D" id="3.20.20.70">
    <property type="entry name" value="Aldolase class I"/>
    <property type="match status" value="1"/>
</dbReference>
<accession>A0A016XJA2</accession>
<dbReference type="InterPro" id="IPR013785">
    <property type="entry name" value="Aldolase_TIM"/>
</dbReference>
<protein>
    <recommendedName>
        <fullName evidence="3">Dihydrodipicolinate synthase family protein</fullName>
    </recommendedName>
</protein>
<dbReference type="eggNOG" id="COG0329">
    <property type="taxonomic scope" value="Bacteria"/>
</dbReference>
<dbReference type="Pfam" id="PF06187">
    <property type="entry name" value="DUF993"/>
    <property type="match status" value="1"/>
</dbReference>
<reference evidence="1 2" key="1">
    <citation type="submission" date="2014-02" db="EMBL/GenBank/DDBJ databases">
        <title>Draft Genome of Hylemonella gracilis isolated from the Niagara River.</title>
        <authorList>
            <person name="Pawlowski D.R."/>
            <person name="Koudelka G.B."/>
        </authorList>
    </citation>
    <scope>NUCLEOTIDE SEQUENCE [LARGE SCALE GENOMIC DNA]</scope>
    <source>
        <strain evidence="1 2">Niagara R</strain>
    </source>
</reference>
<dbReference type="OrthoDB" id="9805272at2"/>
<dbReference type="AlphaFoldDB" id="A0A016XJA2"/>
<organism evidence="1 2">
    <name type="scientific">Hylemonella gracilis str. Niagara R</name>
    <dbReference type="NCBI Taxonomy" id="1458275"/>
    <lineage>
        <taxon>Bacteria</taxon>
        <taxon>Pseudomonadati</taxon>
        <taxon>Pseudomonadota</taxon>
        <taxon>Betaproteobacteria</taxon>
        <taxon>Burkholderiales</taxon>
        <taxon>Comamonadaceae</taxon>
        <taxon>Hylemonella</taxon>
    </lineage>
</organism>
<dbReference type="RefSeq" id="WP_035607408.1">
    <property type="nucleotide sequence ID" value="NZ_JEMG01000001.1"/>
</dbReference>
<evidence type="ECO:0000313" key="2">
    <source>
        <dbReference type="Proteomes" id="UP000023268"/>
    </source>
</evidence>
<evidence type="ECO:0000313" key="1">
    <source>
        <dbReference type="EMBL" id="EYC51303.1"/>
    </source>
</evidence>
<comment type="caution">
    <text evidence="1">The sequence shown here is derived from an EMBL/GenBank/DDBJ whole genome shotgun (WGS) entry which is preliminary data.</text>
</comment>
<sequence>MALSLKLPTTSGALENYALHGAAPVRPAAGVKFNRIAYSAAHVVADPRAIVDPWLQSAVDWDVTIAYRRRLWSLGLGVAEAMDTAQRGMGLDWPTSLELIRRSLDAARDFGPAALVASGCGTDHLAPEAAKSVDDVIRAYEEQMAAIEKLGGKLIVMASRALARVAKSPADYERVYDRILSQAKQPVVLHWLGEMFDPALAGYWRGSGQVGARGDKDLDAAMDTALGIIAAHPDKVDGIKISLLDKHKEIAMRRRLPTTGGIDGQGVRMYTGDDFNYAELIAGDGYGNSPVHGQSDALLGIFDAIAPAASAALGELARGNTERFHAILGPTVPLSRHIFAAPTRFYKTGVVFMAWLNGHQSHFTMVGGQQSTRSLVHFAELFRLADAANLLEQPELAVRRMRTLLALHGIEG</sequence>